<dbReference type="Proteomes" id="UP000693672">
    <property type="component" value="Unassembled WGS sequence"/>
</dbReference>
<dbReference type="RefSeq" id="WP_218096140.1">
    <property type="nucleotide sequence ID" value="NZ_CAJVAS010000068.1"/>
</dbReference>
<name>A0A916K8D8_9BACL</name>
<dbReference type="InterPro" id="IPR000182">
    <property type="entry name" value="GNAT_dom"/>
</dbReference>
<feature type="domain" description="N-acetyltransferase" evidence="1">
    <location>
        <begin position="1"/>
        <end position="155"/>
    </location>
</feature>
<gene>
    <name evidence="2" type="ORF">PAESOLCIP111_06490</name>
</gene>
<protein>
    <recommendedName>
        <fullName evidence="1">N-acetyltransferase domain-containing protein</fullName>
    </recommendedName>
</protein>
<dbReference type="AlphaFoldDB" id="A0A916K8D8"/>
<dbReference type="EMBL" id="CAJVAS010000068">
    <property type="protein sequence ID" value="CAG7652255.1"/>
    <property type="molecule type" value="Genomic_DNA"/>
</dbReference>
<evidence type="ECO:0000313" key="2">
    <source>
        <dbReference type="EMBL" id="CAG7652255.1"/>
    </source>
</evidence>
<comment type="caution">
    <text evidence="2">The sequence shown here is derived from an EMBL/GenBank/DDBJ whole genome shotgun (WGS) entry which is preliminary data.</text>
</comment>
<evidence type="ECO:0000259" key="1">
    <source>
        <dbReference type="PROSITE" id="PS51186"/>
    </source>
</evidence>
<evidence type="ECO:0000313" key="3">
    <source>
        <dbReference type="Proteomes" id="UP000693672"/>
    </source>
</evidence>
<dbReference type="GO" id="GO:0016747">
    <property type="term" value="F:acyltransferase activity, transferring groups other than amino-acyl groups"/>
    <property type="evidence" value="ECO:0007669"/>
    <property type="project" value="InterPro"/>
</dbReference>
<reference evidence="2" key="1">
    <citation type="submission" date="2021-06" db="EMBL/GenBank/DDBJ databases">
        <authorList>
            <person name="Criscuolo A."/>
        </authorList>
    </citation>
    <scope>NUCLEOTIDE SEQUENCE</scope>
    <source>
        <strain evidence="2">CIP111600</strain>
    </source>
</reference>
<proteinExistence type="predicted"/>
<organism evidence="2 3">
    <name type="scientific">Paenibacillus solanacearum</name>
    <dbReference type="NCBI Taxonomy" id="2048548"/>
    <lineage>
        <taxon>Bacteria</taxon>
        <taxon>Bacillati</taxon>
        <taxon>Bacillota</taxon>
        <taxon>Bacilli</taxon>
        <taxon>Bacillales</taxon>
        <taxon>Paenibacillaceae</taxon>
        <taxon>Paenibacillus</taxon>
    </lineage>
</organism>
<accession>A0A916K8D8</accession>
<sequence>MIRQIDLNDTHDTLELLSLQQLAYRIEAELIGFTEIPPLFDSPQTLKESEESFFGYYDELDVPEGKGRLVGAVSCKQGVRELTICRMMTHPDYFRRGIATGLLRHAEQFAPSGTCIKVSTGTNNTPAVELYGKHGYEPVRVRLVAPGITLTQFQKIV</sequence>
<dbReference type="PROSITE" id="PS51186">
    <property type="entry name" value="GNAT"/>
    <property type="match status" value="1"/>
</dbReference>
<keyword evidence="3" id="KW-1185">Reference proteome</keyword>
<dbReference type="Pfam" id="PF00583">
    <property type="entry name" value="Acetyltransf_1"/>
    <property type="match status" value="1"/>
</dbReference>
<dbReference type="CDD" id="cd04301">
    <property type="entry name" value="NAT_SF"/>
    <property type="match status" value="1"/>
</dbReference>